<dbReference type="InterPro" id="IPR026961">
    <property type="entry name" value="PGG_dom"/>
</dbReference>
<feature type="chain" id="PRO_5043787742" description="PGG domain-containing protein" evidence="2">
    <location>
        <begin position="18"/>
        <end position="145"/>
    </location>
</feature>
<feature type="domain" description="PGG" evidence="3">
    <location>
        <begin position="1"/>
        <end position="94"/>
    </location>
</feature>
<keyword evidence="1" id="KW-1133">Transmembrane helix</keyword>
<dbReference type="AlphaFoldDB" id="A0AAV9CIJ3"/>
<dbReference type="Pfam" id="PF13962">
    <property type="entry name" value="PGG"/>
    <property type="match status" value="1"/>
</dbReference>
<protein>
    <recommendedName>
        <fullName evidence="3">PGG domain-containing protein</fullName>
    </recommendedName>
</protein>
<evidence type="ECO:0000313" key="4">
    <source>
        <dbReference type="EMBL" id="KAK1288554.1"/>
    </source>
</evidence>
<dbReference type="EMBL" id="JAUJYO010000019">
    <property type="protein sequence ID" value="KAK1288554.1"/>
    <property type="molecule type" value="Genomic_DNA"/>
</dbReference>
<dbReference type="Proteomes" id="UP001180020">
    <property type="component" value="Unassembled WGS sequence"/>
</dbReference>
<keyword evidence="1" id="KW-0812">Transmembrane</keyword>
<feature type="transmembrane region" description="Helical" evidence="1">
    <location>
        <begin position="77"/>
        <end position="97"/>
    </location>
</feature>
<evidence type="ECO:0000256" key="2">
    <source>
        <dbReference type="SAM" id="SignalP"/>
    </source>
</evidence>
<evidence type="ECO:0000256" key="1">
    <source>
        <dbReference type="SAM" id="Phobius"/>
    </source>
</evidence>
<proteinExistence type="predicted"/>
<reference evidence="4" key="1">
    <citation type="journal article" date="2023" name="Nat. Commun.">
        <title>Diploid and tetraploid genomes of Acorus and the evolution of monocots.</title>
        <authorList>
            <person name="Ma L."/>
            <person name="Liu K.W."/>
            <person name="Li Z."/>
            <person name="Hsiao Y.Y."/>
            <person name="Qi Y."/>
            <person name="Fu T."/>
            <person name="Tang G.D."/>
            <person name="Zhang D."/>
            <person name="Sun W.H."/>
            <person name="Liu D.K."/>
            <person name="Li Y."/>
            <person name="Chen G.Z."/>
            <person name="Liu X.D."/>
            <person name="Liao X.Y."/>
            <person name="Jiang Y.T."/>
            <person name="Yu X."/>
            <person name="Hao Y."/>
            <person name="Huang J."/>
            <person name="Zhao X.W."/>
            <person name="Ke S."/>
            <person name="Chen Y.Y."/>
            <person name="Wu W.L."/>
            <person name="Hsu J.L."/>
            <person name="Lin Y.F."/>
            <person name="Huang M.D."/>
            <person name="Li C.Y."/>
            <person name="Huang L."/>
            <person name="Wang Z.W."/>
            <person name="Zhao X."/>
            <person name="Zhong W.Y."/>
            <person name="Peng D.H."/>
            <person name="Ahmad S."/>
            <person name="Lan S."/>
            <person name="Zhang J.S."/>
            <person name="Tsai W.C."/>
            <person name="Van de Peer Y."/>
            <person name="Liu Z.J."/>
        </authorList>
    </citation>
    <scope>NUCLEOTIDE SEQUENCE</scope>
    <source>
        <strain evidence="4">CP</strain>
    </source>
</reference>
<accession>A0AAV9CIJ3</accession>
<organism evidence="4 5">
    <name type="scientific">Acorus calamus</name>
    <name type="common">Sweet flag</name>
    <dbReference type="NCBI Taxonomy" id="4465"/>
    <lineage>
        <taxon>Eukaryota</taxon>
        <taxon>Viridiplantae</taxon>
        <taxon>Streptophyta</taxon>
        <taxon>Embryophyta</taxon>
        <taxon>Tracheophyta</taxon>
        <taxon>Spermatophyta</taxon>
        <taxon>Magnoliopsida</taxon>
        <taxon>Liliopsida</taxon>
        <taxon>Acoraceae</taxon>
        <taxon>Acorus</taxon>
    </lineage>
</organism>
<keyword evidence="5" id="KW-1185">Reference proteome</keyword>
<keyword evidence="1" id="KW-0472">Membrane</keyword>
<evidence type="ECO:0000313" key="5">
    <source>
        <dbReference type="Proteomes" id="UP001180020"/>
    </source>
</evidence>
<feature type="signal peptide" evidence="2">
    <location>
        <begin position="1"/>
        <end position="17"/>
    </location>
</feature>
<gene>
    <name evidence="4" type="ORF">QJS10_CPB19g00278</name>
</gene>
<evidence type="ECO:0000259" key="3">
    <source>
        <dbReference type="Pfam" id="PF13962"/>
    </source>
</evidence>
<keyword evidence="2" id="KW-0732">Signal</keyword>
<reference evidence="4" key="2">
    <citation type="submission" date="2023-06" db="EMBL/GenBank/DDBJ databases">
        <authorList>
            <person name="Ma L."/>
            <person name="Liu K.-W."/>
            <person name="Li Z."/>
            <person name="Hsiao Y.-Y."/>
            <person name="Qi Y."/>
            <person name="Fu T."/>
            <person name="Tang G."/>
            <person name="Zhang D."/>
            <person name="Sun W.-H."/>
            <person name="Liu D.-K."/>
            <person name="Li Y."/>
            <person name="Chen G.-Z."/>
            <person name="Liu X.-D."/>
            <person name="Liao X.-Y."/>
            <person name="Jiang Y.-T."/>
            <person name="Yu X."/>
            <person name="Hao Y."/>
            <person name="Huang J."/>
            <person name="Zhao X.-W."/>
            <person name="Ke S."/>
            <person name="Chen Y.-Y."/>
            <person name="Wu W.-L."/>
            <person name="Hsu J.-L."/>
            <person name="Lin Y.-F."/>
            <person name="Huang M.-D."/>
            <person name="Li C.-Y."/>
            <person name="Huang L."/>
            <person name="Wang Z.-W."/>
            <person name="Zhao X."/>
            <person name="Zhong W.-Y."/>
            <person name="Peng D.-H."/>
            <person name="Ahmad S."/>
            <person name="Lan S."/>
            <person name="Zhang J.-S."/>
            <person name="Tsai W.-C."/>
            <person name="Van De Peer Y."/>
            <person name="Liu Z.-J."/>
        </authorList>
    </citation>
    <scope>NUCLEOTIDE SEQUENCE</scope>
    <source>
        <strain evidence="4">CP</strain>
        <tissue evidence="4">Leaves</tissue>
    </source>
</reference>
<feature type="transmembrane region" description="Helical" evidence="1">
    <location>
        <begin position="48"/>
        <end position="70"/>
    </location>
</feature>
<feature type="transmembrane region" description="Helical" evidence="1">
    <location>
        <begin position="103"/>
        <end position="122"/>
    </location>
</feature>
<comment type="caution">
    <text evidence="4">The sequence shown here is derived from an EMBL/GenBank/DDBJ whole genome shotgun (WGS) entry which is preliminary data.</text>
</comment>
<sequence length="145" mass="16596">MLVVLTLFAAVLFQAEVSPPGGFWQEDDDHGHMAGTPIMRNKNHNIYLFYRIFSSLGFFSSMLQIILLLGGYTQKSWFFRLFFQFSIDGLAISFLCYIPTVKFRYLVGVSLVAAIVNAVVLYRNTENQASHVQEQQQQQECDVEL</sequence>
<name>A0AAV9CIJ3_ACOCL</name>